<comment type="caution">
    <text evidence="3">The sequence shown here is derived from an EMBL/GenBank/DDBJ whole genome shotgun (WGS) entry which is preliminary data.</text>
</comment>
<dbReference type="GO" id="GO:0016020">
    <property type="term" value="C:membrane"/>
    <property type="evidence" value="ECO:0007669"/>
    <property type="project" value="InterPro"/>
</dbReference>
<evidence type="ECO:0000259" key="2">
    <source>
        <dbReference type="Pfam" id="PF00892"/>
    </source>
</evidence>
<protein>
    <submittedName>
        <fullName evidence="3">Drug/metabolite exporter</fullName>
    </submittedName>
</protein>
<dbReference type="Pfam" id="PF00892">
    <property type="entry name" value="EamA"/>
    <property type="match status" value="1"/>
</dbReference>
<feature type="transmembrane region" description="Helical" evidence="1">
    <location>
        <begin position="151"/>
        <end position="172"/>
    </location>
</feature>
<feature type="transmembrane region" description="Helical" evidence="1">
    <location>
        <begin position="211"/>
        <end position="230"/>
    </location>
</feature>
<feature type="transmembrane region" description="Helical" evidence="1">
    <location>
        <begin position="268"/>
        <end position="284"/>
    </location>
</feature>
<feature type="transmembrane region" description="Helical" evidence="1">
    <location>
        <begin position="66"/>
        <end position="85"/>
    </location>
</feature>
<keyword evidence="1" id="KW-0812">Transmembrane</keyword>
<sequence>MNFLFPALAAVLQSASYAFDKATLSLKRVSYPTYLTISFPLMAFGNFIAYLLFATAIPPELFEGKLFWMLAVTVLISAGSNVSFYKALDSDNLSEVEMLDLFFNLPVIIFSSLLFADERNLYILIPALISSVAIIWSHWQKGRFRMKKKTLYYFLWIVLVAPFGAILTKILLQSWNAISLELVRNGSIAAIFGVAFYQIEKKKINLNTKTLVMLLITNFLSSIAYIFYNFSYQRSGIVYTFLIFSLTPLLVYFAAVVFLKEKFHLKKFVAFLIIFCAILFAQFFA</sequence>
<dbReference type="InterPro" id="IPR000620">
    <property type="entry name" value="EamA_dom"/>
</dbReference>
<keyword evidence="1" id="KW-1133">Transmembrane helix</keyword>
<feature type="transmembrane region" description="Helical" evidence="1">
    <location>
        <begin position="121"/>
        <end position="139"/>
    </location>
</feature>
<organism evidence="3 4">
    <name type="scientific">Candidatus Giovannonibacteria bacterium GW2011_GWF2_42_19</name>
    <dbReference type="NCBI Taxonomy" id="1618659"/>
    <lineage>
        <taxon>Bacteria</taxon>
        <taxon>Candidatus Giovannoniibacteriota</taxon>
    </lineage>
</organism>
<evidence type="ECO:0000313" key="3">
    <source>
        <dbReference type="EMBL" id="KKS48273.1"/>
    </source>
</evidence>
<feature type="transmembrane region" description="Helical" evidence="1">
    <location>
        <begin position="34"/>
        <end position="54"/>
    </location>
</feature>
<proteinExistence type="predicted"/>
<dbReference type="STRING" id="1618659.UV11_C0010G0004"/>
<dbReference type="EMBL" id="LCDF01000010">
    <property type="protein sequence ID" value="KKS48273.1"/>
    <property type="molecule type" value="Genomic_DNA"/>
</dbReference>
<dbReference type="Proteomes" id="UP000034036">
    <property type="component" value="Unassembled WGS sequence"/>
</dbReference>
<reference evidence="3 4" key="1">
    <citation type="journal article" date="2015" name="Nature">
        <title>rRNA introns, odd ribosomes, and small enigmatic genomes across a large radiation of phyla.</title>
        <authorList>
            <person name="Brown C.T."/>
            <person name="Hug L.A."/>
            <person name="Thomas B.C."/>
            <person name="Sharon I."/>
            <person name="Castelle C.J."/>
            <person name="Singh A."/>
            <person name="Wilkins M.J."/>
            <person name="Williams K.H."/>
            <person name="Banfield J.F."/>
        </authorList>
    </citation>
    <scope>NUCLEOTIDE SEQUENCE [LARGE SCALE GENOMIC DNA]</scope>
</reference>
<evidence type="ECO:0000256" key="1">
    <source>
        <dbReference type="SAM" id="Phobius"/>
    </source>
</evidence>
<dbReference type="InterPro" id="IPR037185">
    <property type="entry name" value="EmrE-like"/>
</dbReference>
<feature type="transmembrane region" description="Helical" evidence="1">
    <location>
        <begin position="236"/>
        <end position="259"/>
    </location>
</feature>
<evidence type="ECO:0000313" key="4">
    <source>
        <dbReference type="Proteomes" id="UP000034036"/>
    </source>
</evidence>
<feature type="transmembrane region" description="Helical" evidence="1">
    <location>
        <begin position="178"/>
        <end position="199"/>
    </location>
</feature>
<accession>A0A0G1CFE1</accession>
<dbReference type="SUPFAM" id="SSF103481">
    <property type="entry name" value="Multidrug resistance efflux transporter EmrE"/>
    <property type="match status" value="1"/>
</dbReference>
<dbReference type="AlphaFoldDB" id="A0A0G1CFE1"/>
<gene>
    <name evidence="3" type="ORF">UV11_C0010G0004</name>
</gene>
<keyword evidence="1" id="KW-0472">Membrane</keyword>
<feature type="domain" description="EamA" evidence="2">
    <location>
        <begin position="154"/>
        <end position="280"/>
    </location>
</feature>
<name>A0A0G1CFE1_9BACT</name>